<dbReference type="EMBL" id="POUD01000149">
    <property type="protein sequence ID" value="PZG13684.1"/>
    <property type="molecule type" value="Genomic_DNA"/>
</dbReference>
<keyword evidence="3" id="KW-1185">Reference proteome</keyword>
<accession>A0A2W2FDU4</accession>
<organism evidence="2 3">
    <name type="scientific">Nonomuraea aridisoli</name>
    <dbReference type="NCBI Taxonomy" id="2070368"/>
    <lineage>
        <taxon>Bacteria</taxon>
        <taxon>Bacillati</taxon>
        <taxon>Actinomycetota</taxon>
        <taxon>Actinomycetes</taxon>
        <taxon>Streptosporangiales</taxon>
        <taxon>Streptosporangiaceae</taxon>
        <taxon>Nonomuraea</taxon>
    </lineage>
</organism>
<evidence type="ECO:0000313" key="3">
    <source>
        <dbReference type="Proteomes" id="UP000249304"/>
    </source>
</evidence>
<gene>
    <name evidence="2" type="ORF">C1J01_29255</name>
</gene>
<reference evidence="2 3" key="1">
    <citation type="submission" date="2018-01" db="EMBL/GenBank/DDBJ databases">
        <title>Draft genome sequence of Nonomuraea sp. KC333.</title>
        <authorList>
            <person name="Sahin N."/>
            <person name="Saygin H."/>
            <person name="Ay H."/>
        </authorList>
    </citation>
    <scope>NUCLEOTIDE SEQUENCE [LARGE SCALE GENOMIC DNA]</scope>
    <source>
        <strain evidence="2 3">KC333</strain>
    </source>
</reference>
<dbReference type="AlphaFoldDB" id="A0A2W2FDU4"/>
<evidence type="ECO:0000256" key="1">
    <source>
        <dbReference type="SAM" id="MobiDB-lite"/>
    </source>
</evidence>
<evidence type="ECO:0000313" key="2">
    <source>
        <dbReference type="EMBL" id="PZG13684.1"/>
    </source>
</evidence>
<protein>
    <submittedName>
        <fullName evidence="2">Uncharacterized protein</fullName>
    </submittedName>
</protein>
<proteinExistence type="predicted"/>
<sequence length="127" mass="14531">MVVMSMKRQSEVLNELAEALRNLRIPDAPNVQRASVEPYVDADGEAALKAVIIVDRPDENGWSAEFTHELRRQANRLAAERHIDEHVYVTLFTREEFEAREDIDESVEDNSTGVIDQALTRDQQDRP</sequence>
<name>A0A2W2FDU4_9ACTN</name>
<dbReference type="Proteomes" id="UP000249304">
    <property type="component" value="Unassembled WGS sequence"/>
</dbReference>
<comment type="caution">
    <text evidence="2">The sequence shown here is derived from an EMBL/GenBank/DDBJ whole genome shotgun (WGS) entry which is preliminary data.</text>
</comment>
<feature type="region of interest" description="Disordered" evidence="1">
    <location>
        <begin position="101"/>
        <end position="127"/>
    </location>
</feature>